<dbReference type="InParanoid" id="G5AD78"/>
<dbReference type="GeneID" id="20648075"/>
<organism evidence="2 3">
    <name type="scientific">Phytophthora sojae (strain P6497)</name>
    <name type="common">Soybean stem and root rot agent</name>
    <name type="synonym">Phytophthora megasperma f. sp. glycines</name>
    <dbReference type="NCBI Taxonomy" id="1094619"/>
    <lineage>
        <taxon>Eukaryota</taxon>
        <taxon>Sar</taxon>
        <taxon>Stramenopiles</taxon>
        <taxon>Oomycota</taxon>
        <taxon>Peronosporomycetes</taxon>
        <taxon>Peronosporales</taxon>
        <taxon>Peronosporaceae</taxon>
        <taxon>Phytophthora</taxon>
    </lineage>
</organism>
<dbReference type="SUPFAM" id="SSF50370">
    <property type="entry name" value="Ricin B-like lectins"/>
    <property type="match status" value="1"/>
</dbReference>
<reference evidence="2 3" key="1">
    <citation type="journal article" date="2006" name="Science">
        <title>Phytophthora genome sequences uncover evolutionary origins and mechanisms of pathogenesis.</title>
        <authorList>
            <person name="Tyler B.M."/>
            <person name="Tripathy S."/>
            <person name="Zhang X."/>
            <person name="Dehal P."/>
            <person name="Jiang R.H."/>
            <person name="Aerts A."/>
            <person name="Arredondo F.D."/>
            <person name="Baxter L."/>
            <person name="Bensasson D."/>
            <person name="Beynon J.L."/>
            <person name="Chapman J."/>
            <person name="Damasceno C.M."/>
            <person name="Dorrance A.E."/>
            <person name="Dou D."/>
            <person name="Dickerman A.W."/>
            <person name="Dubchak I.L."/>
            <person name="Garbelotto M."/>
            <person name="Gijzen M."/>
            <person name="Gordon S.G."/>
            <person name="Govers F."/>
            <person name="Grunwald N.J."/>
            <person name="Huang W."/>
            <person name="Ivors K.L."/>
            <person name="Jones R.W."/>
            <person name="Kamoun S."/>
            <person name="Krampis K."/>
            <person name="Lamour K.H."/>
            <person name="Lee M.K."/>
            <person name="McDonald W.H."/>
            <person name="Medina M."/>
            <person name="Meijer H.J."/>
            <person name="Nordberg E.K."/>
            <person name="Maclean D.J."/>
            <person name="Ospina-Giraldo M.D."/>
            <person name="Morris P.F."/>
            <person name="Phuntumart V."/>
            <person name="Putnam N.H."/>
            <person name="Rash S."/>
            <person name="Rose J.K."/>
            <person name="Sakihama Y."/>
            <person name="Salamov A.A."/>
            <person name="Savidor A."/>
            <person name="Scheuring C.F."/>
            <person name="Smith B.M."/>
            <person name="Sobral B.W."/>
            <person name="Terry A."/>
            <person name="Torto-Alalibo T.A."/>
            <person name="Win J."/>
            <person name="Xu Z."/>
            <person name="Zhang H."/>
            <person name="Grigoriev I.V."/>
            <person name="Rokhsar D.S."/>
            <person name="Boore J.L."/>
        </authorList>
    </citation>
    <scope>NUCLEOTIDE SEQUENCE [LARGE SCALE GENOMIC DNA]</scope>
    <source>
        <strain evidence="2 3">P6497</strain>
    </source>
</reference>
<feature type="region of interest" description="Disordered" evidence="1">
    <location>
        <begin position="42"/>
        <end position="70"/>
    </location>
</feature>
<protein>
    <submittedName>
        <fullName evidence="2">Uncharacterized protein</fullName>
    </submittedName>
</protein>
<evidence type="ECO:0000313" key="2">
    <source>
        <dbReference type="EMBL" id="EGZ06131.1"/>
    </source>
</evidence>
<dbReference type="KEGG" id="psoj:PHYSODRAFT_341432"/>
<dbReference type="CDD" id="cd00161">
    <property type="entry name" value="beta-trefoil_Ricin-like"/>
    <property type="match status" value="1"/>
</dbReference>
<keyword evidence="3" id="KW-1185">Reference proteome</keyword>
<dbReference type="AlphaFoldDB" id="G5AD78"/>
<evidence type="ECO:0000256" key="1">
    <source>
        <dbReference type="SAM" id="MobiDB-lite"/>
    </source>
</evidence>
<sequence length="125" mass="13606">MARPACKYSSSDGSGSGQPYDLRTSPARLAQARNLANMFTNCDANHEPPHGHGAGAKFNGQLDPTLDSGLDDPTHQWYRIPVSSGYFAFKNGATGKLLDHWHAKEGYGNTVAISDGLKDPNRQWF</sequence>
<dbReference type="InterPro" id="IPR035992">
    <property type="entry name" value="Ricin_B-like_lectins"/>
</dbReference>
<gene>
    <name evidence="2" type="ORF">PHYSODRAFT_341432</name>
</gene>
<dbReference type="RefSeq" id="XP_009538028.1">
    <property type="nucleotide sequence ID" value="XM_009539733.1"/>
</dbReference>
<feature type="region of interest" description="Disordered" evidence="1">
    <location>
        <begin position="1"/>
        <end position="25"/>
    </location>
</feature>
<proteinExistence type="predicted"/>
<dbReference type="SMR" id="G5AD78"/>
<dbReference type="EMBL" id="JH159164">
    <property type="protein sequence ID" value="EGZ06131.1"/>
    <property type="molecule type" value="Genomic_DNA"/>
</dbReference>
<evidence type="ECO:0000313" key="3">
    <source>
        <dbReference type="Proteomes" id="UP000002640"/>
    </source>
</evidence>
<accession>G5AD78</accession>
<dbReference type="Proteomes" id="UP000002640">
    <property type="component" value="Unassembled WGS sequence"/>
</dbReference>
<name>G5AD78_PHYSP</name>